<evidence type="ECO:0000256" key="1">
    <source>
        <dbReference type="SAM" id="MobiDB-lite"/>
    </source>
</evidence>
<dbReference type="KEGG" id="slau:SLA_6425"/>
<protein>
    <submittedName>
        <fullName evidence="2">Uncharacterized protein</fullName>
    </submittedName>
</protein>
<accession>A0A160P8R7</accession>
<name>A0A160P8R7_STRLU</name>
<reference evidence="2 3" key="1">
    <citation type="journal article" date="2016" name="Genome Announc.">
        <title>Complete Genome Sequence of Thiostrepton-Producing Streptomyces laurentii ATCC 31255.</title>
        <authorList>
            <person name="Doi K."/>
            <person name="Fujino Y."/>
            <person name="Nagayoshi Y."/>
            <person name="Ohshima T."/>
            <person name="Ogata S."/>
        </authorList>
    </citation>
    <scope>NUCLEOTIDE SEQUENCE [LARGE SCALE GENOMIC DNA]</scope>
    <source>
        <strain evidence="2 3">ATCC 31255</strain>
    </source>
</reference>
<feature type="compositionally biased region" description="Basic and acidic residues" evidence="1">
    <location>
        <begin position="105"/>
        <end position="115"/>
    </location>
</feature>
<organism evidence="2 3">
    <name type="scientific">Streptomyces laurentii</name>
    <dbReference type="NCBI Taxonomy" id="39478"/>
    <lineage>
        <taxon>Bacteria</taxon>
        <taxon>Bacillati</taxon>
        <taxon>Actinomycetota</taxon>
        <taxon>Actinomycetes</taxon>
        <taxon>Kitasatosporales</taxon>
        <taxon>Streptomycetaceae</taxon>
        <taxon>Streptomyces</taxon>
    </lineage>
</organism>
<sequence length="115" mass="12121">MAAGEARGGEREHAQAQHGQRGEHARGGVAEPQVAAERREEGGDGGQGRAQVEGDEGEGHEEQGPGAGRRGRPRCEVVGFRFGSGRARVHGRGPIWSRHGGGSKGDYDTVRTESK</sequence>
<gene>
    <name evidence="2" type="ORF">SLA_6425</name>
</gene>
<feature type="compositionally biased region" description="Basic and acidic residues" evidence="1">
    <location>
        <begin position="7"/>
        <end position="26"/>
    </location>
</feature>
<dbReference type="AlphaFoldDB" id="A0A160P8R7"/>
<dbReference type="EMBL" id="AP017424">
    <property type="protein sequence ID" value="BAU87293.1"/>
    <property type="molecule type" value="Genomic_DNA"/>
</dbReference>
<feature type="region of interest" description="Disordered" evidence="1">
    <location>
        <begin position="1"/>
        <end position="115"/>
    </location>
</feature>
<evidence type="ECO:0000313" key="2">
    <source>
        <dbReference type="EMBL" id="BAU87293.1"/>
    </source>
</evidence>
<proteinExistence type="predicted"/>
<dbReference type="Proteomes" id="UP000217676">
    <property type="component" value="Chromosome"/>
</dbReference>
<keyword evidence="3" id="KW-1185">Reference proteome</keyword>
<evidence type="ECO:0000313" key="3">
    <source>
        <dbReference type="Proteomes" id="UP000217676"/>
    </source>
</evidence>